<keyword evidence="11" id="KW-0472">Membrane</keyword>
<accession>A0A6A4IZN2</accession>
<dbReference type="PANTHER" id="PTHR23033:SF14">
    <property type="entry name" value="GLYCOPROTEIN-N-ACETYLGALACTOSAMINE 3-BETA-GALACTOSYLTRANSFERASE 1-RELATED"/>
    <property type="match status" value="1"/>
</dbReference>
<keyword evidence="9" id="KW-0735">Signal-anchor</keyword>
<dbReference type="GO" id="GO:0000166">
    <property type="term" value="F:nucleotide binding"/>
    <property type="evidence" value="ECO:0007669"/>
    <property type="project" value="UniProtKB-KW"/>
</dbReference>
<evidence type="ECO:0000256" key="2">
    <source>
        <dbReference type="ARBA" id="ARBA00004922"/>
    </source>
</evidence>
<evidence type="ECO:0000313" key="14">
    <source>
        <dbReference type="Proteomes" id="UP000466442"/>
    </source>
</evidence>
<proteinExistence type="inferred from homology"/>
<feature type="domain" description="Fringe-like glycosyltransferase" evidence="12">
    <location>
        <begin position="50"/>
        <end position="224"/>
    </location>
</feature>
<organism evidence="13 14">
    <name type="scientific">Apolygus lucorum</name>
    <name type="common">Small green plant bug</name>
    <name type="synonym">Lygocoris lucorum</name>
    <dbReference type="NCBI Taxonomy" id="248454"/>
    <lineage>
        <taxon>Eukaryota</taxon>
        <taxon>Metazoa</taxon>
        <taxon>Ecdysozoa</taxon>
        <taxon>Arthropoda</taxon>
        <taxon>Hexapoda</taxon>
        <taxon>Insecta</taxon>
        <taxon>Pterygota</taxon>
        <taxon>Neoptera</taxon>
        <taxon>Paraneoptera</taxon>
        <taxon>Hemiptera</taxon>
        <taxon>Heteroptera</taxon>
        <taxon>Panheteroptera</taxon>
        <taxon>Cimicomorpha</taxon>
        <taxon>Miridae</taxon>
        <taxon>Mirini</taxon>
        <taxon>Apolygus</taxon>
    </lineage>
</organism>
<keyword evidence="8" id="KW-0547">Nucleotide-binding</keyword>
<evidence type="ECO:0000256" key="3">
    <source>
        <dbReference type="ARBA" id="ARBA00006462"/>
    </source>
</evidence>
<dbReference type="OrthoDB" id="414175at2759"/>
<reference evidence="13" key="1">
    <citation type="journal article" date="2021" name="Mol. Ecol. Resour.">
        <title>Apolygus lucorum genome provides insights into omnivorousness and mesophyll feeding.</title>
        <authorList>
            <person name="Liu Y."/>
            <person name="Liu H."/>
            <person name="Wang H."/>
            <person name="Huang T."/>
            <person name="Liu B."/>
            <person name="Yang B."/>
            <person name="Yin L."/>
            <person name="Li B."/>
            <person name="Zhang Y."/>
            <person name="Zhang S."/>
            <person name="Jiang F."/>
            <person name="Zhang X."/>
            <person name="Ren Y."/>
            <person name="Wang B."/>
            <person name="Wang S."/>
            <person name="Lu Y."/>
            <person name="Wu K."/>
            <person name="Fan W."/>
            <person name="Wang G."/>
        </authorList>
    </citation>
    <scope>NUCLEOTIDE SEQUENCE</scope>
    <source>
        <strain evidence="13">12Hb</strain>
    </source>
</reference>
<keyword evidence="7" id="KW-0812">Transmembrane</keyword>
<keyword evidence="14" id="KW-1185">Reference proteome</keyword>
<gene>
    <name evidence="13" type="ORF">GE061_006538</name>
</gene>
<dbReference type="AlphaFoldDB" id="A0A6A4IZN2"/>
<evidence type="ECO:0000256" key="1">
    <source>
        <dbReference type="ARBA" id="ARBA00004606"/>
    </source>
</evidence>
<dbReference type="InterPro" id="IPR003378">
    <property type="entry name" value="Fringe-like_glycosylTrfase"/>
</dbReference>
<dbReference type="EC" id="2.4.1.122" evidence="4"/>
<evidence type="ECO:0000256" key="9">
    <source>
        <dbReference type="ARBA" id="ARBA00022968"/>
    </source>
</evidence>
<dbReference type="Proteomes" id="UP000466442">
    <property type="component" value="Unassembled WGS sequence"/>
</dbReference>
<evidence type="ECO:0000313" key="13">
    <source>
        <dbReference type="EMBL" id="KAF6200235.1"/>
    </source>
</evidence>
<keyword evidence="6" id="KW-0808">Transferase</keyword>
<sequence>MISYHEKSEVIISVGDVADLNVSPVRPANGSGASNHSVGGRILCMVISALYHHGERAKNVNNTWGKRCDKLIFLTSRKAYNLSTILMPESIQDTYNKLWEKVTYGMAHAYSKYFDFDWFLKADDDTYVVMENLRKFLSGYNTSKPLLLGCRLDTQVDNTSLRIPGNATNSTFMSGGAGYVLSREALRLFVEVAHQDPRCVDRFTWAEDINMGQCLESANVTLVDTRDYFGRARFLPLTPRELSILQPRPVHDNWYNTLSHYRVNDGRHCCAESAISFHYVVRPMMDLMEFFLYHLSPNQHY</sequence>
<evidence type="ECO:0000259" key="12">
    <source>
        <dbReference type="Pfam" id="PF02434"/>
    </source>
</evidence>
<name>A0A6A4IZN2_APOLU</name>
<evidence type="ECO:0000256" key="7">
    <source>
        <dbReference type="ARBA" id="ARBA00022692"/>
    </source>
</evidence>
<evidence type="ECO:0000256" key="8">
    <source>
        <dbReference type="ARBA" id="ARBA00022741"/>
    </source>
</evidence>
<dbReference type="Gene3D" id="3.90.550.50">
    <property type="match status" value="1"/>
</dbReference>
<keyword evidence="10" id="KW-1133">Transmembrane helix</keyword>
<dbReference type="GO" id="GO:0016263">
    <property type="term" value="F:glycoprotein-N-acetylgalactosamine 3-beta-galactosyltransferase activity"/>
    <property type="evidence" value="ECO:0007669"/>
    <property type="project" value="UniProtKB-EC"/>
</dbReference>
<evidence type="ECO:0000256" key="10">
    <source>
        <dbReference type="ARBA" id="ARBA00022989"/>
    </source>
</evidence>
<dbReference type="GO" id="GO:0016020">
    <property type="term" value="C:membrane"/>
    <property type="evidence" value="ECO:0007669"/>
    <property type="project" value="UniProtKB-SubCell"/>
</dbReference>
<protein>
    <recommendedName>
        <fullName evidence="4">N-acetylgalactosaminide beta-1,3-galactosyltransferase</fullName>
        <ecNumber evidence="4">2.4.1.122</ecNumber>
    </recommendedName>
</protein>
<comment type="subcellular location">
    <subcellularLocation>
        <location evidence="1">Membrane</location>
        <topology evidence="1">Single-pass type II membrane protein</topology>
    </subcellularLocation>
</comment>
<evidence type="ECO:0000256" key="6">
    <source>
        <dbReference type="ARBA" id="ARBA00022679"/>
    </source>
</evidence>
<evidence type="ECO:0000256" key="11">
    <source>
        <dbReference type="ARBA" id="ARBA00023136"/>
    </source>
</evidence>
<keyword evidence="5" id="KW-0328">Glycosyltransferase</keyword>
<evidence type="ECO:0000256" key="5">
    <source>
        <dbReference type="ARBA" id="ARBA00022676"/>
    </source>
</evidence>
<dbReference type="PANTHER" id="PTHR23033">
    <property type="entry name" value="BETA1,3-GALACTOSYLTRANSFERASE"/>
    <property type="match status" value="1"/>
</dbReference>
<comment type="similarity">
    <text evidence="3">Belongs to the glycosyltransferase 31 family. Beta3-Gal-T subfamily.</text>
</comment>
<dbReference type="InterPro" id="IPR026050">
    <property type="entry name" value="C1GALT1/C1GALT1_chp1"/>
</dbReference>
<evidence type="ECO:0000256" key="4">
    <source>
        <dbReference type="ARBA" id="ARBA00012557"/>
    </source>
</evidence>
<dbReference type="Pfam" id="PF02434">
    <property type="entry name" value="Fringe"/>
    <property type="match status" value="1"/>
</dbReference>
<comment type="caution">
    <text evidence="13">The sequence shown here is derived from an EMBL/GenBank/DDBJ whole genome shotgun (WGS) entry which is preliminary data.</text>
</comment>
<dbReference type="EMBL" id="WIXP02000014">
    <property type="protein sequence ID" value="KAF6200235.1"/>
    <property type="molecule type" value="Genomic_DNA"/>
</dbReference>
<comment type="pathway">
    <text evidence="2">Protein modification; protein glycosylation.</text>
</comment>